<dbReference type="SUPFAM" id="SSF53901">
    <property type="entry name" value="Thiolase-like"/>
    <property type="match status" value="2"/>
</dbReference>
<keyword evidence="14" id="KW-1185">Reference proteome</keyword>
<feature type="region of interest" description="C-terminal hotdog fold" evidence="8">
    <location>
        <begin position="3520"/>
        <end position="3666"/>
    </location>
</feature>
<dbReference type="PANTHER" id="PTHR43775">
    <property type="entry name" value="FATTY ACID SYNTHASE"/>
    <property type="match status" value="1"/>
</dbReference>
<evidence type="ECO:0000313" key="13">
    <source>
        <dbReference type="EMBL" id="GGO48931.1"/>
    </source>
</evidence>
<feature type="compositionally biased region" description="Gly residues" evidence="9">
    <location>
        <begin position="3488"/>
        <end position="3498"/>
    </location>
</feature>
<evidence type="ECO:0000256" key="9">
    <source>
        <dbReference type="SAM" id="MobiDB-lite"/>
    </source>
</evidence>
<dbReference type="InterPro" id="IPR055123">
    <property type="entry name" value="SpnB-like_Rossmann"/>
</dbReference>
<feature type="domain" description="PKS/mFAS DH" evidence="12">
    <location>
        <begin position="1526"/>
        <end position="1807"/>
    </location>
</feature>
<evidence type="ECO:0000256" key="3">
    <source>
        <dbReference type="ARBA" id="ARBA00022553"/>
    </source>
</evidence>
<dbReference type="SUPFAM" id="SSF47336">
    <property type="entry name" value="ACP-like"/>
    <property type="match status" value="3"/>
</dbReference>
<dbReference type="InterPro" id="IPR014030">
    <property type="entry name" value="Ketoacyl_synth_N"/>
</dbReference>
<feature type="domain" description="Ketosynthase family 3 (KS3)" evidence="11">
    <location>
        <begin position="582"/>
        <end position="1008"/>
    </location>
</feature>
<feature type="domain" description="Carrier" evidence="10">
    <location>
        <begin position="486"/>
        <end position="561"/>
    </location>
</feature>
<feature type="compositionally biased region" description="Acidic residues" evidence="9">
    <location>
        <begin position="4315"/>
        <end position="4325"/>
    </location>
</feature>
<dbReference type="CDD" id="cd00833">
    <property type="entry name" value="PKS"/>
    <property type="match status" value="2"/>
</dbReference>
<dbReference type="PROSITE" id="PS50075">
    <property type="entry name" value="CARRIER"/>
    <property type="match status" value="3"/>
</dbReference>
<protein>
    <recommendedName>
        <fullName evidence="15">SDR family NAD(P)-dependent oxidoreductase</fullName>
    </recommendedName>
</protein>
<evidence type="ECO:0000259" key="12">
    <source>
        <dbReference type="PROSITE" id="PS52019"/>
    </source>
</evidence>
<name>A0ABQ2MAG0_9ACTN</name>
<dbReference type="InterPro" id="IPR049900">
    <property type="entry name" value="PKS_mFAS_DH"/>
</dbReference>
<dbReference type="InterPro" id="IPR049552">
    <property type="entry name" value="PKS_DH_N"/>
</dbReference>
<dbReference type="PANTHER" id="PTHR43775:SF51">
    <property type="entry name" value="INACTIVE PHENOLPHTHIOCEROL SYNTHESIS POLYKETIDE SYNTHASE TYPE I PKS1-RELATED"/>
    <property type="match status" value="1"/>
</dbReference>
<dbReference type="InterPro" id="IPR009081">
    <property type="entry name" value="PP-bd_ACP"/>
</dbReference>
<proteinExistence type="predicted"/>
<dbReference type="InterPro" id="IPR018201">
    <property type="entry name" value="Ketoacyl_synth_AS"/>
</dbReference>
<feature type="region of interest" description="Disordered" evidence="9">
    <location>
        <begin position="2820"/>
        <end position="2848"/>
    </location>
</feature>
<dbReference type="Gene3D" id="3.40.366.10">
    <property type="entry name" value="Malonyl-Coenzyme A Acyl Carrier Protein, domain 2"/>
    <property type="match status" value="3"/>
</dbReference>
<dbReference type="Pfam" id="PF00698">
    <property type="entry name" value="Acyl_transf_1"/>
    <property type="match status" value="3"/>
</dbReference>
<keyword evidence="7" id="KW-0012">Acyltransferase</keyword>
<evidence type="ECO:0000256" key="1">
    <source>
        <dbReference type="ARBA" id="ARBA00004792"/>
    </source>
</evidence>
<feature type="region of interest" description="Disordered" evidence="9">
    <location>
        <begin position="1055"/>
        <end position="1074"/>
    </location>
</feature>
<comment type="caution">
    <text evidence="13">The sequence shown here is derived from an EMBL/GenBank/DDBJ whole genome shotgun (WGS) entry which is preliminary data.</text>
</comment>
<feature type="region of interest" description="Disordered" evidence="9">
    <location>
        <begin position="3482"/>
        <end position="3519"/>
    </location>
</feature>
<dbReference type="InterPro" id="IPR016036">
    <property type="entry name" value="Malonyl_transacylase_ACP-bd"/>
</dbReference>
<feature type="region of interest" description="Disordered" evidence="9">
    <location>
        <begin position="3748"/>
        <end position="3785"/>
    </location>
</feature>
<accession>A0ABQ2MAG0</accession>
<evidence type="ECO:0000256" key="8">
    <source>
        <dbReference type="PROSITE-ProRule" id="PRU01363"/>
    </source>
</evidence>
<dbReference type="PROSITE" id="PS00606">
    <property type="entry name" value="KS3_1"/>
    <property type="match status" value="1"/>
</dbReference>
<keyword evidence="2" id="KW-0596">Phosphopantetheine</keyword>
<keyword evidence="6" id="KW-0511">Multifunctional enzyme</keyword>
<feature type="active site" description="Proton acceptor; for dehydratase activity" evidence="8">
    <location>
        <position position="1558"/>
    </location>
</feature>
<evidence type="ECO:0000256" key="4">
    <source>
        <dbReference type="ARBA" id="ARBA00022679"/>
    </source>
</evidence>
<feature type="region of interest" description="Disordered" evidence="9">
    <location>
        <begin position="2260"/>
        <end position="2282"/>
    </location>
</feature>
<dbReference type="PROSITE" id="PS52019">
    <property type="entry name" value="PKS_MFAS_DH"/>
    <property type="match status" value="2"/>
</dbReference>
<feature type="region of interest" description="N-terminal hotdog fold" evidence="8">
    <location>
        <begin position="1526"/>
        <end position="1655"/>
    </location>
</feature>
<dbReference type="InterPro" id="IPR057326">
    <property type="entry name" value="KR_dom"/>
</dbReference>
<dbReference type="Pfam" id="PF02801">
    <property type="entry name" value="Ketoacyl-synt_C"/>
    <property type="match status" value="2"/>
</dbReference>
<dbReference type="Pfam" id="PF21089">
    <property type="entry name" value="PKS_DH_N"/>
    <property type="match status" value="2"/>
</dbReference>
<dbReference type="InterPro" id="IPR032821">
    <property type="entry name" value="PKS_assoc"/>
</dbReference>
<dbReference type="InterPro" id="IPR036736">
    <property type="entry name" value="ACP-like_sf"/>
</dbReference>
<dbReference type="Pfam" id="PF22953">
    <property type="entry name" value="SpnB_Rossmann"/>
    <property type="match status" value="2"/>
</dbReference>
<dbReference type="SUPFAM" id="SSF55048">
    <property type="entry name" value="Probable ACP-binding domain of malonyl-CoA ACP transacylase"/>
    <property type="match status" value="3"/>
</dbReference>
<dbReference type="Pfam" id="PF00550">
    <property type="entry name" value="PP-binding"/>
    <property type="match status" value="3"/>
</dbReference>
<dbReference type="InterPro" id="IPR014031">
    <property type="entry name" value="Ketoacyl_synth_C"/>
</dbReference>
<dbReference type="Gene3D" id="3.30.70.3290">
    <property type="match status" value="3"/>
</dbReference>
<keyword evidence="4" id="KW-0808">Transferase</keyword>
<evidence type="ECO:0000256" key="2">
    <source>
        <dbReference type="ARBA" id="ARBA00022450"/>
    </source>
</evidence>
<feature type="domain" description="Carrier" evidence="10">
    <location>
        <begin position="4177"/>
        <end position="4255"/>
    </location>
</feature>
<dbReference type="InterPro" id="IPR001227">
    <property type="entry name" value="Ac_transferase_dom_sf"/>
</dbReference>
<feature type="domain" description="Carrier" evidence="10">
    <location>
        <begin position="2296"/>
        <end position="2371"/>
    </location>
</feature>
<dbReference type="EMBL" id="BMNG01000010">
    <property type="protein sequence ID" value="GGO48931.1"/>
    <property type="molecule type" value="Genomic_DNA"/>
</dbReference>
<evidence type="ECO:0000256" key="7">
    <source>
        <dbReference type="ARBA" id="ARBA00023315"/>
    </source>
</evidence>
<feature type="compositionally biased region" description="Gly residues" evidence="9">
    <location>
        <begin position="3753"/>
        <end position="3762"/>
    </location>
</feature>
<dbReference type="SUPFAM" id="SSF52151">
    <property type="entry name" value="FabD/lysophospholipase-like"/>
    <property type="match status" value="3"/>
</dbReference>
<sequence>MSADRTRTDAGSAGEPLFRSLTIPLVVSGATPAAVRTRAERLLALHAEDRPAVRDLGLSLASAPADASDEAGRAPTASRHRAVLWADDEGQLVEELTALAEGGRSATRIGGVAGALDRVVFVFPGQGSQWLGMAAGLLDDSDVFRASVDASARALAPYLDWSLEDVLRGAPDAASLDRDDVVQPALFAVMVGLAELWRSFGVRPAAVVGHSVGEIAAAVVAGGLSLDDGARVVSLWSKAQARLAGLGGMISVSATRAFLDPKVARWGERLAVASVNGPQSVVLSGDRDVIDLMLKEFAAEGVRAKRIPVDLAAHSSHIEAIREEMLTGLAPVRPRTGNVPFHSTATGDYFDTAGLDAAYWYGNLRGTVLFEKSTRALAADHHAFIEVSPHPVLTMALQQTLDDLRSDALVVESLRRREPGTRRFLTSVARLHAGGAAVDWRPAFGPDAAFVELPAAVLPSPEPVADADTPHPADTTDGESAQEAAARLLDVVRAEIATILDLDADAELDDTGAFKDLGFDSVRAVELRNRLVDATGARLPVTIVFDHPTPERLAQHLAAQLTGTSASPASEAPAARRSVDADEPVAIVSMACRFPGDVASPEDLWQLVVDERDVISGFPVNRGWPLDTLFDGDPDRAGRSYTRQGGFLHDADQFDAEFFGISPREALGMDPQQRLVLETVWEALERAGVDPAALRDTDTGVYLGALAQDYGPRLHEADDKAGGYLLTGNFTSVLSGRVAYTLGLRGPAVTVDTACSSSLVALHLAAQALRSGDCQLAVAGGVTVMSSPGMFVEFSRQRGLSPDGRCKAFAEDADGTGWAEGVGVLLLERLSDARRNGHEVLAVVRGSAINQDGASNGLAAPSGPAQERVIHAALAAAGLAPADVDAVEAHGTGTRLGDPIEAGALLATYGQGRPDEQPLHLGSLKSNIGHTQAAAGVGGIVKMVQAMRHGTLPRSLHLDRPTSHVDWSAGAVRPLTEAQSWPETGRPRRAGVSSFGISGTNAHVILEQAPVEAAVPGEAAERDVDGASGMGVTDGASGAATVNGADVAADAQDAHRTDTADTPALPHRNPQPWLLSGRTEDALRAQAARLRDFVAEHPDQADQATFADIGLTLATARTRFAHTAAVVAQDREGFLGGLAALADGTPSADVVHGPTGAATGGRTAFLFTGQGSQRHGMGRELYESQPVFAAAFDAVCAQLDQHLQVPLKDVVFAADDTRLHRTEFTQPALFALEVALFRLLEHFGVTPDHLLGHSVGEIAAAHVAGVLDLTDACTLVTTRGRLMQSAPAGGAMTALEATEEEVREALTPYAGRLDIAAVNSPGSVVVTGDTDAAAELAASFREKGRRTSDLKVSHAFHSPHMDGVLDAFREVAAGLTYAPPRIPVVSNVTGRTATAAELADPEYWVRHLRHTVRFADGVRALADEKVTTYVELGPAPVLAAMARACLGEEGPRPVAVLHPDRPAAHTFATALAHLALHGAPVDSAALFPGARTTVLPTYAFQRRRYWLDTPAPTGDATGLGLEAAGHPLLGGMTSLAGGDGLLLSGRLSAHTHPWLAQHLIAGSTLVPGAALVELAVAAGDRAGLGSLRELVLEEPLRLPDEGIRLQLTVGPADDSGECSVAVHSRRDPAAGGSAWGEGEWTLHASGVLAAAGAPAPASDAEGSWPPPGARPLDHEGLYPRLADLGYAYGPAFQGLRAAWRSGPDLYAEVSLPEELRAEAAEYGLHPALLDAALHALLLGEPDAPGALRLPFSYDGVTLHAAGATHLRVRLTPGEGDGIVLEATDPAGQPVLTVDSLTMRPVPLDRIAAGGGTVREGLHHLEWHPVTALNDAPRNGSWAVLGGGTPGLTGTPYQDLDALDAALASGEPAPDVLVLPYRTPEDRRDELAATGDAVRRTLATVQRCLADERLQSTTFLFLTREAVATASGEDVRDLPGAAVHGLLRTASSEHPGRFALLDTDGSGDSDSTGGSAGIDAAASLAAADGLQLALRGGTLYAPRLARTSVPEDAAVALDPDGTVLVTGGTGGLGRLVARHLAVRHGVRHLLLCSRSGHAPGLVAELAGSGVTATVVACDVTDRERLAEVLEAVPKEHPLTAVVHTAGVLADATLDNLRPDDVDRVLAAKADGARHLHELTAELPLSAFVVFSSIAGLLGNPGQGAYAAANAQLDALAQHRRAHGLPATSLAWGMWDAAAGGMAAKLSDADVARWGRNGILPLSAERGMELFDAALATGEPLLVPVEVDVAALRDPETTAPALLRTLVPRTRSRRRASDGGAGTGADSWAARTAALPEAERRRAVQDLVASMVAAVLALPSAAGIAPDASFRDLGLDSLSGLELRGRLAAATGLKLSATVVFDHPTPSALTDHVVSRLDRAPAARPGTPSAAPTAVRDDDPIVIVGMACRYPGDVRTPDDLWRLVSDGTDAIGPFPENRGWDVENLYDPDPERPGKSYTRHGGFLYDADRFDPEFFGISPREAAGMDPQQRLLLETSWEAVESAGIAPTALHGSRTGVFCGVMYSDYTSRLRATPESVEAYGFTGNSPSVVSGRVSYTLGLKGPAITVDTACSSSLVATHLAAQALRNGECEYALAGGVTVMSAPATFIEFSRQRGLAPDGRCKAFSGAADGTAWSEGAGVLLLERLSDARRNGHEVLAVVRGSAINQDGASNGLTAPNGPSQERVILDALAQAGLSPADVDAVEAHGTGTRLGDPIEAQALLATYGQDRDAERPLYLGTLKSNIGHAQAAAGVGGIVKMVQAMRHSTLPRTLHVGEPTPHVDWGSGAVSLLTDARRWDAGTVPRRAGVSSFGVSGTNAHVVLEEAPAVAPSPKQAGQPGEPGAERSERSEAGMSAGPGLVPWLVSARGAGALRAQAAQLRPLAAGAGKASAGAVGAAGSAAAVLRDVSAEVALSDASAQAIQSVASVASAASTEAAGAAAARDALDAEALGQPDLDIGHSLAASRATLTDRAVILAADRAELLAGLDALRDGETAANVVTGGVAGPVRTAFLFTGQGSQRPGMGRELHARFPVFAAALDEICDRMESVAGIDLRELMFADEGSPEAALLDETQYTQPALFAVEVALFRLMEHFGITPDHLLGHSVGEIAAAHVAGVLDLTDACTLVTTRGRLMQSAQAGGAMTALEATEEEVRETLAPYAGRLDVAAVNGPTSVVITGDAEAVLEVTGVWRDKGRRTSRLRVSHAFHSPHMDGVLADFRAVAAELTYAAPRVPIVSNVTGRVATADELADPDYWVRQLRGTVRFFDGVRHLTADGVTGFLEVGPDAVLTAMVRGSEGEDVSVAPLLRRGHDEVRTVTAALARSYTGGAAVDWSDFFPGSRAVPLPTYPYQRERYWLSAPTAPASVAAAAGHGHPLLDDGVELADGQALLFTGHLDPYAEPWLADHVIAGSVRLPGAAMAEFALYAARRTGAAQVADLTLEQPLTLAEPAAVQVIVGAPADDGTRSLALYSRPAGAPATPWTRHASGALSSDGVEGAGGSGGIDGASGSTTAARGPADLTAWPPQQAAPVPIDDLYTRLAERGYTYGPTFQGLRRLWRAGAELYAEVAAPTDASGAGFAPHPASLDAALHSLLGAAQDDDRLLVPFACGGLRLHTDGTGAAGSTDGTEDSPLRVLLRHGGGDTYSLLIADATGAPLLSADALTLRELPPGTGQPDRGAALFALDWTEQKLPAPAPTGTWAVLGQGTDALRDTVRAGGVTVRAHAALDDLLRTHDDGAQAPHLVVLRLGEAAAHGDLTGSGAPGRPGGANGSAAPRGSHAPGGSTEPGGPTGAATTEVLQLVQRWLTEDRFTASRLVLLTRGAVAAADGEHPDPARAAVWGLIRSAQAEHPGRFALVDTDDHPDSVRALVRAIAFDEPQLAVRAGTSLAPRLREHQPGDTAGMPFGAHSNVLITGGLGALGRVVARHLTELHGVRRLVLTGRRGLDTPGAEEFVAKLEATGTQVTVAACDTADRAAVAALLDGLEQPPTAVVHSAGVLDDVLVEGLTPERLNAVLRPKADAALHLHELTRHLDLSAFVLFSSLAGMLGTAGQGNYAAANTFLDALARRRHAEGLPAVSLAWGLWAGEGDMAAGLGSTDLLRLSRSGVAPLSADEGLTLFDAAVADGAPVLAPARLDLRGLDSATVPPVLRTLAPAAAPARAATARPTETPAAVLRGRLATAPPKEQRHIVLQAVRAEVAAVLGHAAPERVAAASRFQDLGFDSLTALELRNRLSTATGVRLPPTLVFDHPSPGALADRLAVELAVGTDGPQDVPADEGAPSGLDEPDGDYEVYGADGPDDDSAVDAMSTDELVRLALGAVSDDPAEPSDDDAAGADGAPLA</sequence>
<dbReference type="InterPro" id="IPR042104">
    <property type="entry name" value="PKS_dehydratase_sf"/>
</dbReference>
<dbReference type="RefSeq" id="WP_306309909.1">
    <property type="nucleotide sequence ID" value="NZ_BMNG01000010.1"/>
</dbReference>
<gene>
    <name evidence="13" type="ORF">GCM10012286_45690</name>
</gene>
<comment type="pathway">
    <text evidence="1">Antibiotic biosynthesis.</text>
</comment>
<reference evidence="14" key="1">
    <citation type="journal article" date="2019" name="Int. J. Syst. Evol. Microbiol.">
        <title>The Global Catalogue of Microorganisms (GCM) 10K type strain sequencing project: providing services to taxonomists for standard genome sequencing and annotation.</title>
        <authorList>
            <consortium name="The Broad Institute Genomics Platform"/>
            <consortium name="The Broad Institute Genome Sequencing Center for Infectious Disease"/>
            <person name="Wu L."/>
            <person name="Ma J."/>
        </authorList>
    </citation>
    <scope>NUCLEOTIDE SEQUENCE [LARGE SCALE GENOMIC DNA]</scope>
    <source>
        <strain evidence="14">CGMCC 4.7349</strain>
    </source>
</reference>
<dbReference type="SMART" id="SM00825">
    <property type="entry name" value="PKS_KS"/>
    <property type="match status" value="2"/>
</dbReference>
<feature type="active site" description="Proton donor; for dehydratase activity" evidence="8">
    <location>
        <position position="1730"/>
    </location>
</feature>
<feature type="region of interest" description="C-terminal hotdog fold" evidence="8">
    <location>
        <begin position="1669"/>
        <end position="1807"/>
    </location>
</feature>
<dbReference type="CDD" id="cd08956">
    <property type="entry name" value="KR_3_FAS_SDR_x"/>
    <property type="match status" value="2"/>
</dbReference>
<evidence type="ECO:0000259" key="10">
    <source>
        <dbReference type="PROSITE" id="PS50075"/>
    </source>
</evidence>
<dbReference type="InterPro" id="IPR020841">
    <property type="entry name" value="PKS_Beta-ketoAc_synthase_dom"/>
</dbReference>
<dbReference type="InterPro" id="IPR016035">
    <property type="entry name" value="Acyl_Trfase/lysoPLipase"/>
</dbReference>
<dbReference type="InterPro" id="IPR036291">
    <property type="entry name" value="NAD(P)-bd_dom_sf"/>
</dbReference>
<feature type="domain" description="PKS/mFAS DH" evidence="12">
    <location>
        <begin position="3367"/>
        <end position="3666"/>
    </location>
</feature>
<dbReference type="SMART" id="SM00822">
    <property type="entry name" value="PKS_KR"/>
    <property type="match status" value="2"/>
</dbReference>
<feature type="domain" description="Ketosynthase family 3 (KS3)" evidence="11">
    <location>
        <begin position="2392"/>
        <end position="2818"/>
    </location>
</feature>
<dbReference type="InterPro" id="IPR016039">
    <property type="entry name" value="Thiolase-like"/>
</dbReference>
<evidence type="ECO:0000313" key="14">
    <source>
        <dbReference type="Proteomes" id="UP000656881"/>
    </source>
</evidence>
<dbReference type="InterPro" id="IPR020807">
    <property type="entry name" value="PKS_DH"/>
</dbReference>
<keyword evidence="3" id="KW-0597">Phosphoprotein</keyword>
<dbReference type="InterPro" id="IPR050091">
    <property type="entry name" value="PKS_NRPS_Biosynth_Enz"/>
</dbReference>
<evidence type="ECO:0000256" key="6">
    <source>
        <dbReference type="ARBA" id="ARBA00023268"/>
    </source>
</evidence>
<feature type="region of interest" description="Disordered" evidence="9">
    <location>
        <begin position="4259"/>
        <end position="4333"/>
    </location>
</feature>
<organism evidence="13 14">
    <name type="scientific">Streptomyces lasiicapitis</name>
    <dbReference type="NCBI Taxonomy" id="1923961"/>
    <lineage>
        <taxon>Bacteria</taxon>
        <taxon>Bacillati</taxon>
        <taxon>Actinomycetota</taxon>
        <taxon>Actinomycetes</taxon>
        <taxon>Kitasatosporales</taxon>
        <taxon>Streptomycetaceae</taxon>
        <taxon>Streptomyces</taxon>
    </lineage>
</organism>
<feature type="active site" description="Proton donor; for dehydratase activity" evidence="8">
    <location>
        <position position="3579"/>
    </location>
</feature>
<dbReference type="SMART" id="SM01294">
    <property type="entry name" value="PKS_PP_betabranch"/>
    <property type="match status" value="3"/>
</dbReference>
<dbReference type="SUPFAM" id="SSF51735">
    <property type="entry name" value="NAD(P)-binding Rossmann-fold domains"/>
    <property type="match status" value="4"/>
</dbReference>
<dbReference type="Gene3D" id="1.10.1200.10">
    <property type="entry name" value="ACP-like"/>
    <property type="match status" value="3"/>
</dbReference>
<dbReference type="Gene3D" id="3.40.47.10">
    <property type="match status" value="2"/>
</dbReference>
<evidence type="ECO:0000259" key="11">
    <source>
        <dbReference type="PROSITE" id="PS52004"/>
    </source>
</evidence>
<dbReference type="PROSITE" id="PS00012">
    <property type="entry name" value="PHOSPHOPANTETHEINE"/>
    <property type="match status" value="3"/>
</dbReference>
<dbReference type="InterPro" id="IPR014043">
    <property type="entry name" value="Acyl_transferase_dom"/>
</dbReference>
<dbReference type="SMART" id="SM00826">
    <property type="entry name" value="PKS_DH"/>
    <property type="match status" value="2"/>
</dbReference>
<keyword evidence="5" id="KW-0045">Antibiotic biosynthesis</keyword>
<dbReference type="SMART" id="SM00823">
    <property type="entry name" value="PKS_PP"/>
    <property type="match status" value="3"/>
</dbReference>
<dbReference type="Gene3D" id="3.10.129.110">
    <property type="entry name" value="Polyketide synthase dehydratase"/>
    <property type="match status" value="2"/>
</dbReference>
<dbReference type="Pfam" id="PF08659">
    <property type="entry name" value="KR"/>
    <property type="match status" value="2"/>
</dbReference>
<dbReference type="InterPro" id="IPR049551">
    <property type="entry name" value="PKS_DH_C"/>
</dbReference>
<dbReference type="Pfam" id="PF00109">
    <property type="entry name" value="ketoacyl-synt"/>
    <property type="match status" value="2"/>
</dbReference>
<feature type="region of interest" description="N-terminal hotdog fold" evidence="8">
    <location>
        <begin position="3367"/>
        <end position="3489"/>
    </location>
</feature>
<dbReference type="InterPro" id="IPR006162">
    <property type="entry name" value="Ppantetheine_attach_site"/>
</dbReference>
<dbReference type="Proteomes" id="UP000656881">
    <property type="component" value="Unassembled WGS sequence"/>
</dbReference>
<dbReference type="InterPro" id="IPR013968">
    <property type="entry name" value="PKS_KR"/>
</dbReference>
<dbReference type="Gene3D" id="3.40.50.720">
    <property type="entry name" value="NAD(P)-binding Rossmann-like Domain"/>
    <property type="match status" value="2"/>
</dbReference>
<dbReference type="SMART" id="SM00827">
    <property type="entry name" value="PKS_AT"/>
    <property type="match status" value="3"/>
</dbReference>
<dbReference type="PROSITE" id="PS52004">
    <property type="entry name" value="KS3_2"/>
    <property type="match status" value="2"/>
</dbReference>
<dbReference type="Pfam" id="PF16197">
    <property type="entry name" value="KAsynt_C_assoc"/>
    <property type="match status" value="2"/>
</dbReference>
<evidence type="ECO:0008006" key="15">
    <source>
        <dbReference type="Google" id="ProtNLM"/>
    </source>
</evidence>
<dbReference type="Pfam" id="PF14765">
    <property type="entry name" value="PS-DH"/>
    <property type="match status" value="2"/>
</dbReference>
<dbReference type="InterPro" id="IPR020806">
    <property type="entry name" value="PKS_PP-bd"/>
</dbReference>
<feature type="active site" description="Proton acceptor; for dehydratase activity" evidence="8">
    <location>
        <position position="3399"/>
    </location>
</feature>
<evidence type="ECO:0000256" key="5">
    <source>
        <dbReference type="ARBA" id="ARBA00023194"/>
    </source>
</evidence>